<reference evidence="4 5" key="1">
    <citation type="submission" date="2021-08" db="EMBL/GenBank/DDBJ databases">
        <title>The highly contiguous genome resource for Trichoderma semiorbis FJ059, a fungal antagonistic to plant pathogens.</title>
        <authorList>
            <person name="Liu T."/>
        </authorList>
    </citation>
    <scope>NUCLEOTIDE SEQUENCE [LARGE SCALE GENOMIC DNA]</scope>
    <source>
        <strain evidence="4 5">FJ059</strain>
    </source>
</reference>
<dbReference type="InterPro" id="IPR046540">
    <property type="entry name" value="DMFA2_C"/>
</dbReference>
<dbReference type="PANTHER" id="PTHR40628">
    <property type="entry name" value="CHROMO DOMAIN-CONTAINING PROTEIN"/>
    <property type="match status" value="1"/>
</dbReference>
<feature type="domain" description="N,N-dimethylformamidase beta subunit-like C-terminal" evidence="2">
    <location>
        <begin position="288"/>
        <end position="566"/>
    </location>
</feature>
<evidence type="ECO:0000313" key="5">
    <source>
        <dbReference type="Proteomes" id="UP000826573"/>
    </source>
</evidence>
<name>A0A9P8HWJ8_9HYPO</name>
<gene>
    <name evidence="4" type="ORF">TsFJ059_000112</name>
</gene>
<protein>
    <submittedName>
        <fullName evidence="4">Uncharacterized protein</fullName>
    </submittedName>
</protein>
<evidence type="ECO:0000256" key="1">
    <source>
        <dbReference type="SAM" id="MobiDB-lite"/>
    </source>
</evidence>
<dbReference type="EMBL" id="JAIMJC010000001">
    <property type="protein sequence ID" value="KAH0531255.1"/>
    <property type="molecule type" value="Genomic_DNA"/>
</dbReference>
<accession>A0A9P8HWJ8</accession>
<dbReference type="Proteomes" id="UP000826573">
    <property type="component" value="Unassembled WGS sequence"/>
</dbReference>
<dbReference type="AlphaFoldDB" id="A0A9P8HWJ8"/>
<organism evidence="4 5">
    <name type="scientific">Trichoderma semiorbis</name>
    <dbReference type="NCBI Taxonomy" id="1491008"/>
    <lineage>
        <taxon>Eukaryota</taxon>
        <taxon>Fungi</taxon>
        <taxon>Dikarya</taxon>
        <taxon>Ascomycota</taxon>
        <taxon>Pezizomycotina</taxon>
        <taxon>Sordariomycetes</taxon>
        <taxon>Hypocreomycetidae</taxon>
        <taxon>Hypocreales</taxon>
        <taxon>Hypocreaceae</taxon>
        <taxon>Trichoderma</taxon>
    </lineage>
</organism>
<comment type="caution">
    <text evidence="4">The sequence shown here is derived from an EMBL/GenBank/DDBJ whole genome shotgun (WGS) entry which is preliminary data.</text>
</comment>
<feature type="region of interest" description="Disordered" evidence="1">
    <location>
        <begin position="658"/>
        <end position="678"/>
    </location>
</feature>
<feature type="domain" description="Retrovirus-related Pol polyprotein from transposon TNT 1-94-like beta-barrel" evidence="3">
    <location>
        <begin position="704"/>
        <end position="783"/>
    </location>
</feature>
<dbReference type="Pfam" id="PF22936">
    <property type="entry name" value="Pol_BBD"/>
    <property type="match status" value="1"/>
</dbReference>
<evidence type="ECO:0000313" key="4">
    <source>
        <dbReference type="EMBL" id="KAH0531255.1"/>
    </source>
</evidence>
<evidence type="ECO:0000259" key="3">
    <source>
        <dbReference type="Pfam" id="PF22936"/>
    </source>
</evidence>
<dbReference type="Pfam" id="PF20254">
    <property type="entry name" value="DMFA2_C"/>
    <property type="match status" value="1"/>
</dbReference>
<proteinExistence type="predicted"/>
<sequence>MATAEIEKGENSAEIIGYAEPWIVAPGDSVAIKVSCTEPEYKYRTVRLIQGIDLKHSPKKIEEEIKKIPRGKRQGRFQTAQQGSYGYIPNWAPQIATVGLQASFYVQPWLVECPHAQTLVSTLDPDAHTGFSIALNSQGSIDINVGTGSRIKVLSTGLKLQQKTWSKIKVIFNGPLVKLNLMPKSFRVEPVHPASAFESQLDGEALVYGLGPLHIAATQQSVADSNQGGLRLHVTDFFNGRLDRLTLKTCDEQPLVLAKYDFSLEMSSDRILDISGRGYHGVLVNAPTRAVKGHDWDGSECDWTRAQFGYGAIHFHDDDLDDANWETDFVITIPPNARSGAYAVEVETSNGQDTDSITFFVRPTRWTSDNSNKVCFVFSTFTYLAYANERLYDTTRQNTADLGPGFDINKVLKSPEFYKMRRRVDLGLSCYDRHNDGSGVCYSSSKRPILNVRPGYIMWAFSRPREFSADLMMLGFLEQEGIPYETLTDHDLHARGASALQGFSTVITGCHPEYPSLESFRAYDAFAKGGGNLMYMGGNGFYWSPRRRAYQQPRRPTRRFMEISRNELQHVIRGVEGDLIGEFGFGGGASGDEIDRFDVGNGSPEGALILATSTGHSDDFGIAIEDLSYPALNTLGTQTNLIRSDVVYYVGSGGGGVFSHQENNKRPSQPPSEIRKGRNNMGSIVTAETPMTWQDSPQGLSADWVFSNGSNVHICNDKRWFAELTPFQSVASSVLSSKSMAVEGVGTVNLPVKKDPNRRGPQAHHVLRLTNVLYTPSSGFNILGAPLFELAPRISMSPTSKSKGSLADENGNRVAFFSPDAPLFCLKLSGPPVGPRLAPTKLKPNGSYALMVTWPDSERARWNARGQQDEAETKSRQWAGEQPYTAEEKAWLREHYQGEYKFLMSYGLSIFDEEDRAEGRAIVRAMISADEDDDEDEDEEGEDDDFAHLADYHFDERELAWIKKHYQNSATFMFSYGLKFYDEEDCAEAAGLVKEFMSDGE</sequence>
<evidence type="ECO:0000259" key="2">
    <source>
        <dbReference type="Pfam" id="PF20254"/>
    </source>
</evidence>
<dbReference type="InterPro" id="IPR054722">
    <property type="entry name" value="PolX-like_BBD"/>
</dbReference>
<dbReference type="PANTHER" id="PTHR40628:SF1">
    <property type="entry name" value="CHROMO DOMAIN-CONTAINING PROTEIN"/>
    <property type="match status" value="1"/>
</dbReference>
<keyword evidence="5" id="KW-1185">Reference proteome</keyword>